<dbReference type="Proteomes" id="UP001156905">
    <property type="component" value="Unassembled WGS sequence"/>
</dbReference>
<proteinExistence type="predicted"/>
<evidence type="ECO:0000313" key="2">
    <source>
        <dbReference type="EMBL" id="GLR92357.1"/>
    </source>
</evidence>
<evidence type="ECO:0000313" key="3">
    <source>
        <dbReference type="Proteomes" id="UP001156905"/>
    </source>
</evidence>
<evidence type="ECO:0000256" key="1">
    <source>
        <dbReference type="SAM" id="MobiDB-lite"/>
    </source>
</evidence>
<protein>
    <recommendedName>
        <fullName evidence="4">CsbD-like domain-containing protein</fullName>
    </recommendedName>
</protein>
<keyword evidence="3" id="KW-1185">Reference proteome</keyword>
<evidence type="ECO:0008006" key="4">
    <source>
        <dbReference type="Google" id="ProtNLM"/>
    </source>
</evidence>
<organism evidence="2 3">
    <name type="scientific">Bradyrhizobium iriomotense</name>
    <dbReference type="NCBI Taxonomy" id="441950"/>
    <lineage>
        <taxon>Bacteria</taxon>
        <taxon>Pseudomonadati</taxon>
        <taxon>Pseudomonadota</taxon>
        <taxon>Alphaproteobacteria</taxon>
        <taxon>Hyphomicrobiales</taxon>
        <taxon>Nitrobacteraceae</taxon>
        <taxon>Bradyrhizobium</taxon>
    </lineage>
</organism>
<comment type="caution">
    <text evidence="2">The sequence shown here is derived from an EMBL/GenBank/DDBJ whole genome shotgun (WGS) entry which is preliminary data.</text>
</comment>
<dbReference type="EMBL" id="BSOW01000097">
    <property type="protein sequence ID" value="GLR92357.1"/>
    <property type="molecule type" value="Genomic_DNA"/>
</dbReference>
<reference evidence="3" key="1">
    <citation type="journal article" date="2019" name="Int. J. Syst. Evol. Microbiol.">
        <title>The Global Catalogue of Microorganisms (GCM) 10K type strain sequencing project: providing services to taxonomists for standard genome sequencing and annotation.</title>
        <authorList>
            <consortium name="The Broad Institute Genomics Platform"/>
            <consortium name="The Broad Institute Genome Sequencing Center for Infectious Disease"/>
            <person name="Wu L."/>
            <person name="Ma J."/>
        </authorList>
    </citation>
    <scope>NUCLEOTIDE SEQUENCE [LARGE SCALE GENOMIC DNA]</scope>
    <source>
        <strain evidence="3">NBRC 102520</strain>
    </source>
</reference>
<name>A0ABQ6BJF0_9BRAD</name>
<accession>A0ABQ6BJF0</accession>
<gene>
    <name evidence="2" type="ORF">GCM10007857_90850</name>
</gene>
<sequence length="102" mass="10942">MRADEQKPDMRRKRRTSGRHIAKSRSIKDAKRRSGGCAPKAIELTPGDLPGVALGRLRRPRGRLTAGQKSAEGVLGQAVGKAIEALQCRKVEKQIGSAGNDG</sequence>
<feature type="region of interest" description="Disordered" evidence="1">
    <location>
        <begin position="1"/>
        <end position="43"/>
    </location>
</feature>
<feature type="compositionally biased region" description="Basic residues" evidence="1">
    <location>
        <begin position="10"/>
        <end position="34"/>
    </location>
</feature>